<dbReference type="InterPro" id="IPR001849">
    <property type="entry name" value="PH_domain"/>
</dbReference>
<dbReference type="SMART" id="SM00233">
    <property type="entry name" value="PH"/>
    <property type="match status" value="1"/>
</dbReference>
<protein>
    <recommendedName>
        <fullName evidence="1">PH domain-containing protein</fullName>
    </recommendedName>
</protein>
<organism evidence="2 3">
    <name type="scientific">Chrysochromulina tobinii</name>
    <dbReference type="NCBI Taxonomy" id="1460289"/>
    <lineage>
        <taxon>Eukaryota</taxon>
        <taxon>Haptista</taxon>
        <taxon>Haptophyta</taxon>
        <taxon>Prymnesiophyceae</taxon>
        <taxon>Prymnesiales</taxon>
        <taxon>Chrysochromulinaceae</taxon>
        <taxon>Chrysochromulina</taxon>
    </lineage>
</organism>
<accession>A0A0M0JDW0</accession>
<feature type="non-terminal residue" evidence="2">
    <location>
        <position position="153"/>
    </location>
</feature>
<name>A0A0M0JDW0_9EUKA</name>
<proteinExistence type="predicted"/>
<evidence type="ECO:0000259" key="1">
    <source>
        <dbReference type="PROSITE" id="PS50003"/>
    </source>
</evidence>
<dbReference type="Gene3D" id="2.30.29.30">
    <property type="entry name" value="Pleckstrin-homology domain (PH domain)/Phosphotyrosine-binding domain (PTB)"/>
    <property type="match status" value="1"/>
</dbReference>
<comment type="caution">
    <text evidence="2">The sequence shown here is derived from an EMBL/GenBank/DDBJ whole genome shotgun (WGS) entry which is preliminary data.</text>
</comment>
<dbReference type="Proteomes" id="UP000037460">
    <property type="component" value="Unassembled WGS sequence"/>
</dbReference>
<reference evidence="3" key="1">
    <citation type="journal article" date="2015" name="PLoS Genet.">
        <title>Genome Sequence and Transcriptome Analyses of Chrysochromulina tobin: Metabolic Tools for Enhanced Algal Fitness in the Prominent Order Prymnesiales (Haptophyceae).</title>
        <authorList>
            <person name="Hovde B.T."/>
            <person name="Deodato C.R."/>
            <person name="Hunsperger H.M."/>
            <person name="Ryken S.A."/>
            <person name="Yost W."/>
            <person name="Jha R.K."/>
            <person name="Patterson J."/>
            <person name="Monnat R.J. Jr."/>
            <person name="Barlow S.B."/>
            <person name="Starkenburg S.R."/>
            <person name="Cattolico R.A."/>
        </authorList>
    </citation>
    <scope>NUCLEOTIDE SEQUENCE</scope>
    <source>
        <strain evidence="3">CCMP291</strain>
    </source>
</reference>
<keyword evidence="3" id="KW-1185">Reference proteome</keyword>
<gene>
    <name evidence="2" type="ORF">Ctob_001896</name>
</gene>
<dbReference type="InterPro" id="IPR011993">
    <property type="entry name" value="PH-like_dom_sf"/>
</dbReference>
<evidence type="ECO:0000313" key="2">
    <source>
        <dbReference type="EMBL" id="KOO24660.1"/>
    </source>
</evidence>
<sequence length="153" mass="17151">MALGRELLVDFLSAHFLGEDESVDSDYDNDEDAFADLGLELLSGSLKLAKVYGQEEPPTAKDELEWETRYVVLYDTRKMCLYDGMQNGEPVGDRGLIDLENIQSVEKVLGVPTFVMKGYKKVYLFKLEPHDEVLMHTWIGAISVELSASPASE</sequence>
<dbReference type="AlphaFoldDB" id="A0A0M0JDW0"/>
<dbReference type="EMBL" id="JWZX01003070">
    <property type="protein sequence ID" value="KOO24660.1"/>
    <property type="molecule type" value="Genomic_DNA"/>
</dbReference>
<feature type="domain" description="PH" evidence="1">
    <location>
        <begin position="39"/>
        <end position="147"/>
    </location>
</feature>
<evidence type="ECO:0000313" key="3">
    <source>
        <dbReference type="Proteomes" id="UP000037460"/>
    </source>
</evidence>
<dbReference type="PROSITE" id="PS50003">
    <property type="entry name" value="PH_DOMAIN"/>
    <property type="match status" value="1"/>
</dbReference>
<dbReference type="SUPFAM" id="SSF50729">
    <property type="entry name" value="PH domain-like"/>
    <property type="match status" value="1"/>
</dbReference>